<dbReference type="GO" id="GO:0005737">
    <property type="term" value="C:cytoplasm"/>
    <property type="evidence" value="ECO:0007669"/>
    <property type="project" value="TreeGrafter"/>
</dbReference>
<organism evidence="3 4">
    <name type="scientific">Starmerella bacillaris</name>
    <name type="common">Yeast</name>
    <name type="synonym">Candida zemplinina</name>
    <dbReference type="NCBI Taxonomy" id="1247836"/>
    <lineage>
        <taxon>Eukaryota</taxon>
        <taxon>Fungi</taxon>
        <taxon>Dikarya</taxon>
        <taxon>Ascomycota</taxon>
        <taxon>Saccharomycotina</taxon>
        <taxon>Dipodascomycetes</taxon>
        <taxon>Dipodascales</taxon>
        <taxon>Trichomonascaceae</taxon>
        <taxon>Starmerella</taxon>
    </lineage>
</organism>
<dbReference type="InterPro" id="IPR036324">
    <property type="entry name" value="Mn/Fe_SOD_N_sf"/>
</dbReference>
<comment type="function">
    <text evidence="1">Component of the mitochondrial ribosome (mitoribosome), a dedicated translation machinery responsible for the synthesis of mitochondrial genome-encoded proteins, including at least some of the essential transmembrane subunits of the mitochondrial respiratory chain. The mitoribosomes are attached to the mitochondrial inner membrane and translation products are cotranslationally integrated into the membrane.</text>
</comment>
<evidence type="ECO:0000313" key="3">
    <source>
        <dbReference type="EMBL" id="GMM51100.1"/>
    </source>
</evidence>
<gene>
    <name evidence="3" type="ORF">DASB73_020580</name>
</gene>
<dbReference type="PANTHER" id="PTHR43595:SF2">
    <property type="entry name" value="SMALL RIBOSOMAL SUBUNIT PROTEIN MS42"/>
    <property type="match status" value="1"/>
</dbReference>
<name>A0AAV5RHV2_STABA</name>
<evidence type="ECO:0000256" key="1">
    <source>
        <dbReference type="ARBA" id="ARBA00037226"/>
    </source>
</evidence>
<feature type="domain" description="Manganese/iron superoxide dismutase C-terminal" evidence="2">
    <location>
        <begin position="166"/>
        <end position="275"/>
    </location>
</feature>
<keyword evidence="3" id="KW-0687">Ribonucleoprotein</keyword>
<keyword evidence="4" id="KW-1185">Reference proteome</keyword>
<dbReference type="SUPFAM" id="SSF54719">
    <property type="entry name" value="Fe,Mn superoxide dismutase (SOD), C-terminal domain"/>
    <property type="match status" value="1"/>
</dbReference>
<dbReference type="InterPro" id="IPR019832">
    <property type="entry name" value="Mn/Fe_SOD_C"/>
</dbReference>
<dbReference type="Pfam" id="PF02777">
    <property type="entry name" value="Sod_Fe_C"/>
    <property type="match status" value="1"/>
</dbReference>
<dbReference type="PANTHER" id="PTHR43595">
    <property type="entry name" value="37S RIBOSOMAL PROTEIN S26, MITOCHONDRIAL"/>
    <property type="match status" value="1"/>
</dbReference>
<keyword evidence="3" id="KW-0689">Ribosomal protein</keyword>
<dbReference type="InterPro" id="IPR036314">
    <property type="entry name" value="SOD_C_sf"/>
</dbReference>
<dbReference type="Gene3D" id="3.55.40.20">
    <property type="entry name" value="Iron/manganese superoxide dismutase, C-terminal domain"/>
    <property type="match status" value="1"/>
</dbReference>
<dbReference type="GO" id="GO:0005840">
    <property type="term" value="C:ribosome"/>
    <property type="evidence" value="ECO:0007669"/>
    <property type="project" value="UniProtKB-KW"/>
</dbReference>
<proteinExistence type="predicted"/>
<dbReference type="GO" id="GO:0046872">
    <property type="term" value="F:metal ion binding"/>
    <property type="evidence" value="ECO:0007669"/>
    <property type="project" value="InterPro"/>
</dbReference>
<dbReference type="EMBL" id="BTGC01000003">
    <property type="protein sequence ID" value="GMM51100.1"/>
    <property type="molecule type" value="Genomic_DNA"/>
</dbReference>
<evidence type="ECO:0000313" key="4">
    <source>
        <dbReference type="Proteomes" id="UP001362899"/>
    </source>
</evidence>
<dbReference type="SUPFAM" id="SSF46609">
    <property type="entry name" value="Fe,Mn superoxide dismutase (SOD), N-terminal domain"/>
    <property type="match status" value="1"/>
</dbReference>
<protein>
    <submittedName>
        <fullName evidence="3">Mitochondrial 37S ribosomal protein</fullName>
    </submittedName>
</protein>
<dbReference type="GO" id="GO:0004784">
    <property type="term" value="F:superoxide dismutase activity"/>
    <property type="evidence" value="ECO:0007669"/>
    <property type="project" value="InterPro"/>
</dbReference>
<sequence length="280" mass="31282">MAILKLKLLRSLGIRRFHQVPNIGLDSANGIKGLLSPEGLQIAWFDYQTSLLNRINESLDKIPELKKFDDLLSLHRACIHSGDPALKSLASLSGQAFNNEFFFKSLRTEGSVNKNATFKEDSRHVDISQEVLNMPRFTPAPEISETDTSYFVKSTPHPAYDAITSDHAFRSVSVFRESLIDRGASMIGNGAVWLVSSSQNSGILNTYGWGTPLSQEHENDVASQVVSPANTLSVYPVLGINLWEHIYLKDYGVAGKRKFMENCFDCIDWSVIDERIEEAK</sequence>
<reference evidence="3 4" key="1">
    <citation type="journal article" date="2023" name="Elife">
        <title>Identification of key yeast species and microbe-microbe interactions impacting larval growth of Drosophila in the wild.</title>
        <authorList>
            <person name="Mure A."/>
            <person name="Sugiura Y."/>
            <person name="Maeda R."/>
            <person name="Honda K."/>
            <person name="Sakurai N."/>
            <person name="Takahashi Y."/>
            <person name="Watada M."/>
            <person name="Katoh T."/>
            <person name="Gotoh A."/>
            <person name="Gotoh Y."/>
            <person name="Taniguchi I."/>
            <person name="Nakamura K."/>
            <person name="Hayashi T."/>
            <person name="Katayama T."/>
            <person name="Uemura T."/>
            <person name="Hattori Y."/>
        </authorList>
    </citation>
    <scope>NUCLEOTIDE SEQUENCE [LARGE SCALE GENOMIC DNA]</scope>
    <source>
        <strain evidence="3 4">SB-73</strain>
    </source>
</reference>
<comment type="caution">
    <text evidence="3">The sequence shown here is derived from an EMBL/GenBank/DDBJ whole genome shotgun (WGS) entry which is preliminary data.</text>
</comment>
<dbReference type="AlphaFoldDB" id="A0AAV5RHV2"/>
<accession>A0AAV5RHV2</accession>
<dbReference type="Proteomes" id="UP001362899">
    <property type="component" value="Unassembled WGS sequence"/>
</dbReference>
<evidence type="ECO:0000259" key="2">
    <source>
        <dbReference type="Pfam" id="PF02777"/>
    </source>
</evidence>